<dbReference type="RefSeq" id="WP_198062959.1">
    <property type="nucleotide sequence ID" value="NZ_CP065856.1"/>
</dbReference>
<evidence type="ECO:0000313" key="4">
    <source>
        <dbReference type="Proteomes" id="UP000595001"/>
    </source>
</evidence>
<dbReference type="Gene3D" id="2.40.10.480">
    <property type="match status" value="1"/>
</dbReference>
<dbReference type="OrthoDB" id="220471at2157"/>
<evidence type="ECO:0000259" key="2">
    <source>
        <dbReference type="Pfam" id="PF13360"/>
    </source>
</evidence>
<dbReference type="Gene3D" id="2.130.10.10">
    <property type="entry name" value="YVTN repeat-like/Quinoprotein amine dehydrogenase"/>
    <property type="match status" value="2"/>
</dbReference>
<accession>A0A7T3KWR3</accession>
<feature type="domain" description="Pyrrolo-quinoline quinone repeat" evidence="2">
    <location>
        <begin position="178"/>
        <end position="273"/>
    </location>
</feature>
<dbReference type="SUPFAM" id="SSF50998">
    <property type="entry name" value="Quinoprotein alcohol dehydrogenase-like"/>
    <property type="match status" value="2"/>
</dbReference>
<dbReference type="Pfam" id="PF13360">
    <property type="entry name" value="PQQ_2"/>
    <property type="match status" value="2"/>
</dbReference>
<keyword evidence="4" id="KW-1185">Reference proteome</keyword>
<dbReference type="EMBL" id="CP065856">
    <property type="protein sequence ID" value="QPV64185.1"/>
    <property type="molecule type" value="Genomic_DNA"/>
</dbReference>
<evidence type="ECO:0000256" key="1">
    <source>
        <dbReference type="SAM" id="MobiDB-lite"/>
    </source>
</evidence>
<dbReference type="SMART" id="SM00564">
    <property type="entry name" value="PQQ"/>
    <property type="match status" value="5"/>
</dbReference>
<dbReference type="GeneID" id="60588039"/>
<proteinExistence type="predicted"/>
<dbReference type="AlphaFoldDB" id="A0A7T3KWR3"/>
<dbReference type="PANTHER" id="PTHR34512:SF30">
    <property type="entry name" value="OUTER MEMBRANE PROTEIN ASSEMBLY FACTOR BAMB"/>
    <property type="match status" value="1"/>
</dbReference>
<organism evidence="3 4">
    <name type="scientific">Halosimplex litoreum</name>
    <dbReference type="NCBI Taxonomy" id="1198301"/>
    <lineage>
        <taxon>Archaea</taxon>
        <taxon>Methanobacteriati</taxon>
        <taxon>Methanobacteriota</taxon>
        <taxon>Stenosarchaea group</taxon>
        <taxon>Halobacteria</taxon>
        <taxon>Halobacteriales</taxon>
        <taxon>Haloarculaceae</taxon>
        <taxon>Halosimplex</taxon>
    </lineage>
</organism>
<dbReference type="PROSITE" id="PS51257">
    <property type="entry name" value="PROKAR_LIPOPROTEIN"/>
    <property type="match status" value="1"/>
</dbReference>
<feature type="domain" description="Pyrrolo-quinoline quinone repeat" evidence="2">
    <location>
        <begin position="280"/>
        <end position="396"/>
    </location>
</feature>
<evidence type="ECO:0000313" key="3">
    <source>
        <dbReference type="EMBL" id="QPV64185.1"/>
    </source>
</evidence>
<protein>
    <submittedName>
        <fullName evidence="3">PQQ-like beta-propeller repeat protein</fullName>
    </submittedName>
</protein>
<dbReference type="Proteomes" id="UP000595001">
    <property type="component" value="Chromosome"/>
</dbReference>
<sequence>MRRRALLGTTAVGLASLAGCGVARSFRSLASSGSYPQPRYDAANTGYNPTTGPRESRRVYWTLDVSAGSMPLTSGPSTVGDGRTYLPLGAYDQPDGNQLWSMPFPAQFDRLVLGDGLASLTAEVDGERRLHALSADTGEVEWATAPPDGVLAGGTPTLADGVIYTTVKLGEADAAPLRVAAFDADSGDHRWTARTGENAVAPVAVADGSVFVGDPTAERLYALDAADGSLLWQSDRGGRFGTLVVGEETVFAQSVTDGPLQAFATVDGSPRWWRRVGGVAGVAVADGTLYVVARGAEDDADPRAARLLALDAATGERRWETEASATTAPTVTDETVYVGGRPERRTGRIAAYDRSSGEFLWQFDRSQSYEGDALPPSPIGVSSPAVVEDGLFAAVGDRLYALGA</sequence>
<dbReference type="PANTHER" id="PTHR34512">
    <property type="entry name" value="CELL SURFACE PROTEIN"/>
    <property type="match status" value="1"/>
</dbReference>
<gene>
    <name evidence="3" type="ORF">I7X12_06060</name>
</gene>
<name>A0A7T3KWR3_9EURY</name>
<feature type="region of interest" description="Disordered" evidence="1">
    <location>
        <begin position="31"/>
        <end position="54"/>
    </location>
</feature>
<dbReference type="InterPro" id="IPR015943">
    <property type="entry name" value="WD40/YVTN_repeat-like_dom_sf"/>
</dbReference>
<dbReference type="InterPro" id="IPR011047">
    <property type="entry name" value="Quinoprotein_ADH-like_sf"/>
</dbReference>
<dbReference type="InterPro" id="IPR002372">
    <property type="entry name" value="PQQ_rpt_dom"/>
</dbReference>
<dbReference type="KEGG" id="hlt:I7X12_06060"/>
<dbReference type="InterPro" id="IPR018391">
    <property type="entry name" value="PQQ_b-propeller_rpt"/>
</dbReference>
<reference evidence="3 4" key="1">
    <citation type="submission" date="2020-12" db="EMBL/GenBank/DDBJ databases">
        <title>Halosimplex halophilum sp. nov. and Halosimplex salinum sp. nov., two new members of the genus Halosimplex.</title>
        <authorList>
            <person name="Cui H.L."/>
        </authorList>
    </citation>
    <scope>NUCLEOTIDE SEQUENCE [LARGE SCALE GENOMIC DNA]</scope>
    <source>
        <strain evidence="3 4">YGH94</strain>
    </source>
</reference>